<dbReference type="GO" id="GO:0016887">
    <property type="term" value="F:ATP hydrolysis activity"/>
    <property type="evidence" value="ECO:0007669"/>
    <property type="project" value="InterPro"/>
</dbReference>
<dbReference type="Pfam" id="PF13476">
    <property type="entry name" value="AAA_23"/>
    <property type="match status" value="1"/>
</dbReference>
<dbReference type="Gene3D" id="3.40.50.300">
    <property type="entry name" value="P-loop containing nucleotide triphosphate hydrolases"/>
    <property type="match status" value="1"/>
</dbReference>
<dbReference type="GO" id="GO:0000781">
    <property type="term" value="C:chromosome, telomeric region"/>
    <property type="evidence" value="ECO:0007669"/>
    <property type="project" value="UniProtKB-SubCell"/>
</dbReference>
<evidence type="ECO:0000256" key="6">
    <source>
        <dbReference type="SAM" id="Coils"/>
    </source>
</evidence>
<dbReference type="Proteomes" id="UP000611227">
    <property type="component" value="Unassembled WGS sequence"/>
</dbReference>
<evidence type="ECO:0000256" key="5">
    <source>
        <dbReference type="ARBA" id="ARBA00023054"/>
    </source>
</evidence>
<gene>
    <name evidence="8" type="primary">Smc5</name>
    <name evidence="8" type="ORF">RAMSUL_R04074</name>
</gene>
<dbReference type="PANTHER" id="PTHR45916:SF1">
    <property type="entry name" value="STRUCTURAL MAINTENANCE OF CHROMOSOMES PROTEIN 5"/>
    <property type="match status" value="1"/>
</dbReference>
<keyword evidence="4" id="KW-0779">Telomere</keyword>
<dbReference type="SUPFAM" id="SSF52540">
    <property type="entry name" value="P-loop containing nucleoside triphosphate hydrolases"/>
    <property type="match status" value="1"/>
</dbReference>
<dbReference type="GO" id="GO:0005634">
    <property type="term" value="C:nucleus"/>
    <property type="evidence" value="ECO:0007669"/>
    <property type="project" value="TreeGrafter"/>
</dbReference>
<sequence>FRTYDVCEVHPGPNLNMIVGPNGTGKSSIICAICLGLAGKPSFIGRADKVGLFVKQGCLKGVVEIELSKTPDNIIITREIQVTNNTSAWFINRKPVTLKTVEEQIAALNIQVDNLCQFLPQDRVGEFAKLSKIELLEATEKSIGPPEMYQFHCELKNSREKERELEVNTNIMEIEGSRCREMGIIKSIMMELEGDTYLKTNSLEKMRQRIERYKQDVDRYHERKRHLDLIEMLERKRPWVEYENIRQQYEEVKQSRDQAKEEVKNLKEMQSPVTKKIQEAEECIKSLDMKIRDKAAEIKKVSQKCKQKQDALDMKDKQVEKIHQALRMKKDEEMDRRKKILNTHKMIEDWKNELNTMAVCENLKPQTDAINSELKKLEEERANIDNDISDIIAEKMNREREKRKTIDRLGQLNNIMNMKEEHLKVTFQDTHTALMWLRKNKDKFKKRVCEPMMLEINMKDNKYAKYIENHISANDMRAFVFESQEDMELFLVEMRDHRKLRVNAVCAPARSCAESLPSRPIEELHRYGFFSYLRELFDAPYPVMSYLCSHYRVHDIPVGTEKTRNMMERV</sequence>
<evidence type="ECO:0000259" key="7">
    <source>
        <dbReference type="Pfam" id="PF13476"/>
    </source>
</evidence>
<feature type="domain" description="Rad50/SbcC-type AAA" evidence="7">
    <location>
        <begin position="1"/>
        <end position="287"/>
    </location>
</feature>
<dbReference type="PANTHER" id="PTHR45916">
    <property type="entry name" value="STRUCTURAL MAINTENANCE OF CHROMOSOMES PROTEIN 5"/>
    <property type="match status" value="1"/>
</dbReference>
<evidence type="ECO:0000313" key="9">
    <source>
        <dbReference type="Proteomes" id="UP000611227"/>
    </source>
</evidence>
<name>A0A852BXL4_9PICI</name>
<feature type="coiled-coil region" evidence="6">
    <location>
        <begin position="203"/>
        <end position="297"/>
    </location>
</feature>
<dbReference type="GO" id="GO:0003697">
    <property type="term" value="F:single-stranded DNA binding"/>
    <property type="evidence" value="ECO:0007669"/>
    <property type="project" value="TreeGrafter"/>
</dbReference>
<keyword evidence="5 6" id="KW-0175">Coiled coil</keyword>
<evidence type="ECO:0000313" key="8">
    <source>
        <dbReference type="EMBL" id="NXP73583.1"/>
    </source>
</evidence>
<dbReference type="GO" id="GO:0000724">
    <property type="term" value="P:double-strand break repair via homologous recombination"/>
    <property type="evidence" value="ECO:0007669"/>
    <property type="project" value="TreeGrafter"/>
</dbReference>
<proteinExistence type="inferred from homology"/>
<keyword evidence="4" id="KW-0158">Chromosome</keyword>
<dbReference type="AlphaFoldDB" id="A0A852BXL4"/>
<feature type="coiled-coil region" evidence="6">
    <location>
        <begin position="367"/>
        <end position="394"/>
    </location>
</feature>
<comment type="subcellular location">
    <subcellularLocation>
        <location evidence="1">Chromosome</location>
        <location evidence="1">Telomere</location>
    </subcellularLocation>
</comment>
<evidence type="ECO:0000256" key="4">
    <source>
        <dbReference type="ARBA" id="ARBA00022895"/>
    </source>
</evidence>
<reference evidence="8" key="1">
    <citation type="submission" date="2019-09" db="EMBL/GenBank/DDBJ databases">
        <title>Bird 10,000 Genomes (B10K) Project - Family phase.</title>
        <authorList>
            <person name="Zhang G."/>
        </authorList>
    </citation>
    <scope>NUCLEOTIDE SEQUENCE</scope>
    <source>
        <strain evidence="8">B10K-DU-001-30</strain>
        <tissue evidence="8">Muscle</tissue>
    </source>
</reference>
<evidence type="ECO:0000256" key="2">
    <source>
        <dbReference type="ARBA" id="ARBA00010171"/>
    </source>
</evidence>
<feature type="non-terminal residue" evidence="8">
    <location>
        <position position="1"/>
    </location>
</feature>
<accession>A0A852BXL4</accession>
<evidence type="ECO:0000256" key="3">
    <source>
        <dbReference type="ARBA" id="ARBA00018687"/>
    </source>
</evidence>
<evidence type="ECO:0000256" key="1">
    <source>
        <dbReference type="ARBA" id="ARBA00004574"/>
    </source>
</evidence>
<dbReference type="GO" id="GO:0030915">
    <property type="term" value="C:Smc5-Smc6 complex"/>
    <property type="evidence" value="ECO:0007669"/>
    <property type="project" value="TreeGrafter"/>
</dbReference>
<feature type="non-terminal residue" evidence="8">
    <location>
        <position position="570"/>
    </location>
</feature>
<organism evidence="8 9">
    <name type="scientific">Ramphastos sulfuratus</name>
    <dbReference type="NCBI Taxonomy" id="322582"/>
    <lineage>
        <taxon>Eukaryota</taxon>
        <taxon>Metazoa</taxon>
        <taxon>Chordata</taxon>
        <taxon>Craniata</taxon>
        <taxon>Vertebrata</taxon>
        <taxon>Euteleostomi</taxon>
        <taxon>Archelosauria</taxon>
        <taxon>Archosauria</taxon>
        <taxon>Dinosauria</taxon>
        <taxon>Saurischia</taxon>
        <taxon>Theropoda</taxon>
        <taxon>Coelurosauria</taxon>
        <taxon>Aves</taxon>
        <taxon>Neognathae</taxon>
        <taxon>Neoaves</taxon>
        <taxon>Telluraves</taxon>
        <taxon>Coraciimorphae</taxon>
        <taxon>Piciformes</taxon>
        <taxon>Ramphastidae</taxon>
        <taxon>Ramphastos</taxon>
    </lineage>
</organism>
<comment type="similarity">
    <text evidence="2">Belongs to the SMC family. SMC5 subfamily.</text>
</comment>
<dbReference type="InterPro" id="IPR027417">
    <property type="entry name" value="P-loop_NTPase"/>
</dbReference>
<comment type="caution">
    <text evidence="8">The sequence shown here is derived from an EMBL/GenBank/DDBJ whole genome shotgun (WGS) entry which is preliminary data.</text>
</comment>
<dbReference type="InterPro" id="IPR038729">
    <property type="entry name" value="Rad50/SbcC_AAA"/>
</dbReference>
<keyword evidence="9" id="KW-1185">Reference proteome</keyword>
<dbReference type="EMBL" id="WBNM01013527">
    <property type="protein sequence ID" value="NXP73583.1"/>
    <property type="molecule type" value="Genomic_DNA"/>
</dbReference>
<protein>
    <recommendedName>
        <fullName evidence="3">Structural maintenance of chromosomes protein 5</fullName>
    </recommendedName>
</protein>